<sequence>MFQLLMLKMTQDDARGNGEVDEYEPSDGPQHEAFMSLMEGPFGEGGFEAFEAFEGEGSLDHQQRGYESMAERLDAQRVVISWLVMASECRLKVNPDQTRDGHADEAPAAESKPDVIDVEMFEDPSIPCEQFPDEEMPPGYFEDEQPMDVEKEVVERLEQVRLNSGLHPTGFPR</sequence>
<protein>
    <submittedName>
        <fullName evidence="1">Uncharacterized protein</fullName>
    </submittedName>
</protein>
<evidence type="ECO:0000313" key="1">
    <source>
        <dbReference type="EMBL" id="OLP75636.1"/>
    </source>
</evidence>
<gene>
    <name evidence="1" type="ORF">AK812_SmicGene44534</name>
</gene>
<keyword evidence="2" id="KW-1185">Reference proteome</keyword>
<name>A0A1Q9BY77_SYMMI</name>
<dbReference type="OrthoDB" id="10300979at2759"/>
<feature type="non-terminal residue" evidence="1">
    <location>
        <position position="173"/>
    </location>
</feature>
<dbReference type="AlphaFoldDB" id="A0A1Q9BY77"/>
<reference evidence="1 2" key="1">
    <citation type="submission" date="2016-02" db="EMBL/GenBank/DDBJ databases">
        <title>Genome analysis of coral dinoflagellate symbionts highlights evolutionary adaptations to a symbiotic lifestyle.</title>
        <authorList>
            <person name="Aranda M."/>
            <person name="Li Y."/>
            <person name="Liew Y.J."/>
            <person name="Baumgarten S."/>
            <person name="Simakov O."/>
            <person name="Wilson M."/>
            <person name="Piel J."/>
            <person name="Ashoor H."/>
            <person name="Bougouffa S."/>
            <person name="Bajic V.B."/>
            <person name="Ryu T."/>
            <person name="Ravasi T."/>
            <person name="Bayer T."/>
            <person name="Micklem G."/>
            <person name="Kim H."/>
            <person name="Bhak J."/>
            <person name="Lajeunesse T.C."/>
            <person name="Voolstra C.R."/>
        </authorList>
    </citation>
    <scope>NUCLEOTIDE SEQUENCE [LARGE SCALE GENOMIC DNA]</scope>
    <source>
        <strain evidence="1 2">CCMP2467</strain>
    </source>
</reference>
<dbReference type="Proteomes" id="UP000186817">
    <property type="component" value="Unassembled WGS sequence"/>
</dbReference>
<organism evidence="1 2">
    <name type="scientific">Symbiodinium microadriaticum</name>
    <name type="common">Dinoflagellate</name>
    <name type="synonym">Zooxanthella microadriatica</name>
    <dbReference type="NCBI Taxonomy" id="2951"/>
    <lineage>
        <taxon>Eukaryota</taxon>
        <taxon>Sar</taxon>
        <taxon>Alveolata</taxon>
        <taxon>Dinophyceae</taxon>
        <taxon>Suessiales</taxon>
        <taxon>Symbiodiniaceae</taxon>
        <taxon>Symbiodinium</taxon>
    </lineage>
</organism>
<proteinExistence type="predicted"/>
<accession>A0A1Q9BY77</accession>
<dbReference type="EMBL" id="LSRX01002357">
    <property type="protein sequence ID" value="OLP75636.1"/>
    <property type="molecule type" value="Genomic_DNA"/>
</dbReference>
<evidence type="ECO:0000313" key="2">
    <source>
        <dbReference type="Proteomes" id="UP000186817"/>
    </source>
</evidence>
<comment type="caution">
    <text evidence="1">The sequence shown here is derived from an EMBL/GenBank/DDBJ whole genome shotgun (WGS) entry which is preliminary data.</text>
</comment>